<evidence type="ECO:0000313" key="1">
    <source>
        <dbReference type="EMBL" id="NYH54970.1"/>
    </source>
</evidence>
<dbReference type="RefSeq" id="WP_179811215.1">
    <property type="nucleotide sequence ID" value="NZ_JACCHL010000001.1"/>
</dbReference>
<dbReference type="EMBL" id="JACCHL010000001">
    <property type="protein sequence ID" value="NYH54970.1"/>
    <property type="molecule type" value="Genomic_DNA"/>
</dbReference>
<name>A0A7Y9XI19_9ACTN</name>
<sequence length="258" mass="27282">MLAALHGELAVHPWHDPSTASSDAYSLFLARSSALAWLTDAAPDAHGGLWGMNDAGQDHETDSPGPLTRRLWFQVSPTGSAASGRPLPTQPFLSCAGDVAARIGDLDLRVLQILVPVPARSAAERTDAPAMWSLLQDAGWLADTDPHLARRVQVTLDGGQVPSVVDAAPRMLAWMRTLEQHVFSCDPAPVQGDADAAAGLAPGIADHLWNGPGHHRATVHGTLAEWSLDALGWLTAFLAEAGAQHGVRTPLILTIRAL</sequence>
<accession>A0A7Y9XI19</accession>
<reference evidence="1 2" key="1">
    <citation type="submission" date="2020-07" db="EMBL/GenBank/DDBJ databases">
        <title>Sequencing the genomes of 1000 actinobacteria strains.</title>
        <authorList>
            <person name="Klenk H.-P."/>
        </authorList>
    </citation>
    <scope>NUCLEOTIDE SEQUENCE [LARGE SCALE GENOMIC DNA]</scope>
    <source>
        <strain evidence="1 2">DSM 45278</strain>
    </source>
</reference>
<organism evidence="1 2">
    <name type="scientific">Nocardiopsis sinuspersici</name>
    <dbReference type="NCBI Taxonomy" id="501010"/>
    <lineage>
        <taxon>Bacteria</taxon>
        <taxon>Bacillati</taxon>
        <taxon>Actinomycetota</taxon>
        <taxon>Actinomycetes</taxon>
        <taxon>Streptosporangiales</taxon>
        <taxon>Nocardiopsidaceae</taxon>
        <taxon>Nocardiopsis</taxon>
    </lineage>
</organism>
<dbReference type="AlphaFoldDB" id="A0A7Y9XI19"/>
<comment type="caution">
    <text evidence="1">The sequence shown here is derived from an EMBL/GenBank/DDBJ whole genome shotgun (WGS) entry which is preliminary data.</text>
</comment>
<evidence type="ECO:0000313" key="2">
    <source>
        <dbReference type="Proteomes" id="UP000584931"/>
    </source>
</evidence>
<protein>
    <submittedName>
        <fullName evidence="1">Uncharacterized protein</fullName>
    </submittedName>
</protein>
<gene>
    <name evidence="1" type="ORF">HNR06_004559</name>
</gene>
<dbReference type="Proteomes" id="UP000584931">
    <property type="component" value="Unassembled WGS sequence"/>
</dbReference>
<proteinExistence type="predicted"/>